<dbReference type="Gene3D" id="1.10.10.10">
    <property type="entry name" value="Winged helix-like DNA-binding domain superfamily/Winged helix DNA-binding domain"/>
    <property type="match status" value="1"/>
</dbReference>
<organism evidence="2 3">
    <name type="scientific">Tenacibaculum polynesiense</name>
    <dbReference type="NCBI Taxonomy" id="3137857"/>
    <lineage>
        <taxon>Bacteria</taxon>
        <taxon>Pseudomonadati</taxon>
        <taxon>Bacteroidota</taxon>
        <taxon>Flavobacteriia</taxon>
        <taxon>Flavobacteriales</taxon>
        <taxon>Flavobacteriaceae</taxon>
        <taxon>Tenacibaculum</taxon>
    </lineage>
</organism>
<dbReference type="InterPro" id="IPR014464">
    <property type="entry name" value="CvfB_fam"/>
</dbReference>
<evidence type="ECO:0000313" key="3">
    <source>
        <dbReference type="Proteomes" id="UP001497527"/>
    </source>
</evidence>
<dbReference type="InterPro" id="IPR036388">
    <property type="entry name" value="WH-like_DNA-bd_sf"/>
</dbReference>
<dbReference type="PANTHER" id="PTHR37296">
    <property type="entry name" value="CONSERVED VIRULENCE FACTOR B"/>
    <property type="match status" value="1"/>
</dbReference>
<gene>
    <name evidence="2" type="ORF">T190423A01A_10459</name>
</gene>
<dbReference type="Pfam" id="PF17783">
    <property type="entry name" value="WHD_CvfB"/>
    <property type="match status" value="1"/>
</dbReference>
<keyword evidence="2" id="KW-0238">DNA-binding</keyword>
<sequence>MELKEGDKVDLVIGVQTTLGYSVLINEETEGLLYNNEVFKDIEEGMRTVGYVKKLREDGKIDVALRPQGFKNVIDEDVEKVLAKLKEKGYLLLTDKSSPESIKFHLQMSKKAFKRAIGKLYKERKITLSEDGIELK</sequence>
<accession>A0ABM9P8K8</accession>
<evidence type="ECO:0000313" key="2">
    <source>
        <dbReference type="EMBL" id="CAL2101896.1"/>
    </source>
</evidence>
<protein>
    <submittedName>
        <fullName evidence="2">DNA-binding protein</fullName>
    </submittedName>
</protein>
<keyword evidence="3" id="KW-1185">Reference proteome</keyword>
<evidence type="ECO:0000259" key="1">
    <source>
        <dbReference type="Pfam" id="PF17783"/>
    </source>
</evidence>
<dbReference type="Proteomes" id="UP001497527">
    <property type="component" value="Unassembled WGS sequence"/>
</dbReference>
<reference evidence="2 3" key="1">
    <citation type="submission" date="2024-05" db="EMBL/GenBank/DDBJ databases">
        <authorList>
            <person name="Duchaud E."/>
        </authorList>
    </citation>
    <scope>NUCLEOTIDE SEQUENCE [LARGE SCALE GENOMIC DNA]</scope>
    <source>
        <strain evidence="2">Ena-SAMPLE-TAB-13-05-2024-13:56:06:370-140308</strain>
    </source>
</reference>
<dbReference type="InterPro" id="IPR040764">
    <property type="entry name" value="CvfB_WH"/>
</dbReference>
<dbReference type="EMBL" id="CAXJIO010000010">
    <property type="protein sequence ID" value="CAL2101896.1"/>
    <property type="molecule type" value="Genomic_DNA"/>
</dbReference>
<dbReference type="RefSeq" id="WP_348714899.1">
    <property type="nucleotide sequence ID" value="NZ_CAXJIO010000010.1"/>
</dbReference>
<name>A0ABM9P8K8_9FLAO</name>
<dbReference type="PANTHER" id="PTHR37296:SF1">
    <property type="entry name" value="CONSERVED VIRULENCE FACTOR B"/>
    <property type="match status" value="1"/>
</dbReference>
<feature type="domain" description="Conserved virulence factor B-like winged helix" evidence="1">
    <location>
        <begin position="79"/>
        <end position="135"/>
    </location>
</feature>
<comment type="caution">
    <text evidence="2">The sequence shown here is derived from an EMBL/GenBank/DDBJ whole genome shotgun (WGS) entry which is preliminary data.</text>
</comment>
<proteinExistence type="predicted"/>
<dbReference type="GO" id="GO:0003677">
    <property type="term" value="F:DNA binding"/>
    <property type="evidence" value="ECO:0007669"/>
    <property type="project" value="UniProtKB-KW"/>
</dbReference>